<dbReference type="InterPro" id="IPR025736">
    <property type="entry name" value="PucR_C-HTH_dom"/>
</dbReference>
<dbReference type="InterPro" id="IPR051448">
    <property type="entry name" value="CdaR-like_regulators"/>
</dbReference>
<dbReference type="InterPro" id="IPR058663">
    <property type="entry name" value="PucR-like_N"/>
</dbReference>
<comment type="caution">
    <text evidence="4">The sequence shown here is derived from an EMBL/GenBank/DDBJ whole genome shotgun (WGS) entry which is preliminary data.</text>
</comment>
<evidence type="ECO:0000259" key="3">
    <source>
        <dbReference type="Pfam" id="PF25906"/>
    </source>
</evidence>
<dbReference type="InterPro" id="IPR042070">
    <property type="entry name" value="PucR_C-HTH_sf"/>
</dbReference>
<proteinExistence type="predicted"/>
<evidence type="ECO:0000313" key="4">
    <source>
        <dbReference type="EMBL" id="EOD64230.1"/>
    </source>
</evidence>
<dbReference type="RefSeq" id="WP_004558978.1">
    <property type="nucleotide sequence ID" value="NZ_AOUO01000540.1"/>
</dbReference>
<feature type="region of interest" description="Disordered" evidence="1">
    <location>
        <begin position="1"/>
        <end position="27"/>
    </location>
</feature>
<organism evidence="4 5">
    <name type="scientific">Amycolatopsis vancoresmycina DSM 44592</name>
    <dbReference type="NCBI Taxonomy" id="1292037"/>
    <lineage>
        <taxon>Bacteria</taxon>
        <taxon>Bacillati</taxon>
        <taxon>Actinomycetota</taxon>
        <taxon>Actinomycetes</taxon>
        <taxon>Pseudonocardiales</taxon>
        <taxon>Pseudonocardiaceae</taxon>
        <taxon>Amycolatopsis</taxon>
    </lineage>
</organism>
<dbReference type="PANTHER" id="PTHR33744:SF1">
    <property type="entry name" value="DNA-BINDING TRANSCRIPTIONAL ACTIVATOR ADER"/>
    <property type="match status" value="1"/>
</dbReference>
<feature type="compositionally biased region" description="Basic and acidic residues" evidence="1">
    <location>
        <begin position="17"/>
        <end position="27"/>
    </location>
</feature>
<dbReference type="eggNOG" id="COG2508">
    <property type="taxonomic scope" value="Bacteria"/>
</dbReference>
<dbReference type="AlphaFoldDB" id="R1HKW8"/>
<name>R1HKW8_9PSEU</name>
<accession>R1HKW8</accession>
<feature type="domain" description="PucR-like N-terminal" evidence="3">
    <location>
        <begin position="33"/>
        <end position="193"/>
    </location>
</feature>
<protein>
    <submittedName>
        <fullName evidence="4">Uncharacterized protein</fullName>
    </submittedName>
</protein>
<evidence type="ECO:0000259" key="2">
    <source>
        <dbReference type="Pfam" id="PF13556"/>
    </source>
</evidence>
<dbReference type="PANTHER" id="PTHR33744">
    <property type="entry name" value="CARBOHYDRATE DIACID REGULATOR"/>
    <property type="match status" value="1"/>
</dbReference>
<dbReference type="Proteomes" id="UP000014139">
    <property type="component" value="Unassembled WGS sequence"/>
</dbReference>
<dbReference type="Pfam" id="PF25906">
    <property type="entry name" value="PucR-like_N"/>
    <property type="match status" value="1"/>
</dbReference>
<keyword evidence="5" id="KW-1185">Reference proteome</keyword>
<dbReference type="PATRIC" id="fig|1292037.4.peg.6179"/>
<sequence length="423" mass="47073">MTPRHNGHQLTAAAVRRTTEDGEEDIRRRSQAQELAGLMRPALPQLVEQIVREVWRAVPVYARPGEGRYSHVTRYGVDAAVRLFVDMVEDPLTAREKLHETCRRLGAGEAHEGRTLDDLQAAYRVGTRVAWQGIMRFGQRHHLSSMAMGRLGEMLFGYADELAKMSFQGYREAQAEIEGAREGLRRRLLQLVLERPAVPLEVITDSAQAVGWSLPASVVAVSVEPHAHVSRVPVAGWGPDVLCNLELPQPHLLLPAPVDRERLQRIAADLGTRMVIGPPTPLDKAAQSLRWARAAERLVAAKVLPGARITWCAEHLTTLWLLSDEDLVDQLAGHQLGPLAEFSAATQLRLAETLLSWLGHGGKIPKIAAELVVHPQTVRYRLRQLEQVFGDRLHDPETRFTMEMVLRAMALRRASRDGVAEPG</sequence>
<evidence type="ECO:0000256" key="1">
    <source>
        <dbReference type="SAM" id="MobiDB-lite"/>
    </source>
</evidence>
<dbReference type="Gene3D" id="1.10.10.2840">
    <property type="entry name" value="PucR C-terminal helix-turn-helix domain"/>
    <property type="match status" value="1"/>
</dbReference>
<gene>
    <name evidence="4" type="ORF">H480_32903</name>
</gene>
<dbReference type="EMBL" id="AOUO01000540">
    <property type="protein sequence ID" value="EOD64230.1"/>
    <property type="molecule type" value="Genomic_DNA"/>
</dbReference>
<dbReference type="Pfam" id="PF13556">
    <property type="entry name" value="HTH_30"/>
    <property type="match status" value="1"/>
</dbReference>
<feature type="domain" description="PucR C-terminal helix-turn-helix" evidence="2">
    <location>
        <begin position="350"/>
        <end position="408"/>
    </location>
</feature>
<reference evidence="4 5" key="1">
    <citation type="submission" date="2013-02" db="EMBL/GenBank/DDBJ databases">
        <title>Draft genome sequence of Amycolatopsis vancoresmycina strain DSM 44592T.</title>
        <authorList>
            <person name="Kumar S."/>
            <person name="Kaur N."/>
            <person name="Kaur C."/>
            <person name="Raghava G.P.S."/>
            <person name="Mayilraj S."/>
        </authorList>
    </citation>
    <scope>NUCLEOTIDE SEQUENCE [LARGE SCALE GENOMIC DNA]</scope>
    <source>
        <strain evidence="4 5">DSM 44592</strain>
    </source>
</reference>
<evidence type="ECO:0000313" key="5">
    <source>
        <dbReference type="Proteomes" id="UP000014139"/>
    </source>
</evidence>